<evidence type="ECO:0000313" key="4">
    <source>
        <dbReference type="Proteomes" id="UP000013520"/>
    </source>
</evidence>
<dbReference type="InterPro" id="IPR011672">
    <property type="entry name" value="DUF1614"/>
</dbReference>
<feature type="transmembrane region" description="Helical" evidence="2">
    <location>
        <begin position="175"/>
        <end position="199"/>
    </location>
</feature>
<feature type="compositionally biased region" description="Basic and acidic residues" evidence="1">
    <location>
        <begin position="239"/>
        <end position="254"/>
    </location>
</feature>
<proteinExistence type="predicted"/>
<feature type="transmembrane region" description="Helical" evidence="2">
    <location>
        <begin position="148"/>
        <end position="169"/>
    </location>
</feature>
<dbReference type="KEGG" id="dgi:Desgi_2541"/>
<dbReference type="RefSeq" id="WP_006521675.1">
    <property type="nucleotide sequence ID" value="NC_021184.1"/>
</dbReference>
<feature type="compositionally biased region" description="Basic and acidic residues" evidence="1">
    <location>
        <begin position="218"/>
        <end position="227"/>
    </location>
</feature>
<dbReference type="HOGENOM" id="CLU_1165382_0_0_9"/>
<feature type="transmembrane region" description="Helical" evidence="2">
    <location>
        <begin position="91"/>
        <end position="109"/>
    </location>
</feature>
<evidence type="ECO:0000256" key="2">
    <source>
        <dbReference type="SAM" id="Phobius"/>
    </source>
</evidence>
<keyword evidence="2" id="KW-1133">Transmembrane helix</keyword>
<feature type="transmembrane region" description="Helical" evidence="2">
    <location>
        <begin position="61"/>
        <end position="79"/>
    </location>
</feature>
<dbReference type="Pfam" id="PF07758">
    <property type="entry name" value="DUF1614"/>
    <property type="match status" value="1"/>
</dbReference>
<evidence type="ECO:0000256" key="1">
    <source>
        <dbReference type="SAM" id="MobiDB-lite"/>
    </source>
</evidence>
<feature type="transmembrane region" description="Helical" evidence="2">
    <location>
        <begin position="36"/>
        <end position="55"/>
    </location>
</feature>
<dbReference type="Proteomes" id="UP000013520">
    <property type="component" value="Chromosome"/>
</dbReference>
<feature type="transmembrane region" description="Helical" evidence="2">
    <location>
        <begin position="121"/>
        <end position="141"/>
    </location>
</feature>
<keyword evidence="2" id="KW-0472">Membrane</keyword>
<dbReference type="eggNOG" id="COG4089">
    <property type="taxonomic scope" value="Bacteria"/>
</dbReference>
<protein>
    <submittedName>
        <fullName evidence="3">Putative membrane protein</fullName>
    </submittedName>
</protein>
<name>R4KK13_9FIRM</name>
<keyword evidence="4" id="KW-1185">Reference proteome</keyword>
<dbReference type="OrthoDB" id="1679952at2"/>
<dbReference type="STRING" id="767817.Desgi_2541"/>
<feature type="transmembrane region" description="Helical" evidence="2">
    <location>
        <begin position="6"/>
        <end position="24"/>
    </location>
</feature>
<reference evidence="3 4" key="1">
    <citation type="submission" date="2012-01" db="EMBL/GenBank/DDBJ databases">
        <title>Complete sequence of Desulfotomaculum gibsoniae DSM 7213.</title>
        <authorList>
            <consortium name="US DOE Joint Genome Institute"/>
            <person name="Lucas S."/>
            <person name="Han J."/>
            <person name="Lapidus A."/>
            <person name="Cheng J.-F."/>
            <person name="Goodwin L."/>
            <person name="Pitluck S."/>
            <person name="Peters L."/>
            <person name="Ovchinnikova G."/>
            <person name="Teshima H."/>
            <person name="Detter J.C."/>
            <person name="Han C."/>
            <person name="Tapia R."/>
            <person name="Land M."/>
            <person name="Hauser L."/>
            <person name="Kyrpides N."/>
            <person name="Ivanova N."/>
            <person name="Pagani I."/>
            <person name="Parshina S."/>
            <person name="Plugge C."/>
            <person name="Muyzer G."/>
            <person name="Kuever J."/>
            <person name="Ivanova A."/>
            <person name="Nazina T."/>
            <person name="Klenk H.-P."/>
            <person name="Brambilla E."/>
            <person name="Spring S."/>
            <person name="Stams A.F."/>
            <person name="Woyke T."/>
        </authorList>
    </citation>
    <scope>NUCLEOTIDE SEQUENCE [LARGE SCALE GENOMIC DNA]</scope>
    <source>
        <strain evidence="3 4">DSM 7213</strain>
    </source>
</reference>
<dbReference type="AlphaFoldDB" id="R4KK13"/>
<organism evidence="3 4">
    <name type="scientific">Desulfoscipio gibsoniae DSM 7213</name>
    <dbReference type="NCBI Taxonomy" id="767817"/>
    <lineage>
        <taxon>Bacteria</taxon>
        <taxon>Bacillati</taxon>
        <taxon>Bacillota</taxon>
        <taxon>Clostridia</taxon>
        <taxon>Eubacteriales</taxon>
        <taxon>Desulfallaceae</taxon>
        <taxon>Desulfoscipio</taxon>
    </lineage>
</organism>
<gene>
    <name evidence="3" type="ORF">Desgi_2541</name>
</gene>
<keyword evidence="2" id="KW-0812">Transmembrane</keyword>
<accession>R4KK13</accession>
<evidence type="ECO:0000313" key="3">
    <source>
        <dbReference type="EMBL" id="AGL01947.1"/>
    </source>
</evidence>
<sequence>MTQLPIGIIVLIVVSILIYFGLAQRVLDRMRLSDRAALGILALLAVGSFIDIPLSTGRYDVSVNVGGALVPLGVAIYLLSRAGTSKEWGRALIAALITGAVIYGVGYFMGRGDVEPGGRFFGYLDSLWIYPIVGGLVAYLAGRSRRSAFIAATMGLVLVDLAYLIWLVYTGAPAGTVAIGGAGAFDGIVLAGILAVLLAEIIGETRERLQGGPATEGRPAELMEGLRKPGFSDAQENNVDERQEAAEKKEGEQR</sequence>
<feature type="region of interest" description="Disordered" evidence="1">
    <location>
        <begin position="210"/>
        <end position="254"/>
    </location>
</feature>
<dbReference type="EMBL" id="CP003273">
    <property type="protein sequence ID" value="AGL01947.1"/>
    <property type="molecule type" value="Genomic_DNA"/>
</dbReference>